<sequence>MLQSQVDLLMVAEAYVPLLAAISNFACLRQVKKYYLPRRKSPKLA</sequence>
<evidence type="ECO:0000256" key="1">
    <source>
        <dbReference type="SAM" id="Phobius"/>
    </source>
</evidence>
<evidence type="ECO:0000313" key="2">
    <source>
        <dbReference type="EMBL" id="ABV27416.1"/>
    </source>
</evidence>
<gene>
    <name evidence="2" type="ORF">YS_M60-F11.223</name>
</gene>
<reference evidence="2" key="1">
    <citation type="journal article" date="2007" name="Science">
        <title>Candidatus Chloracidobacterium thermophilum: an aerobic phototrophic Acidobacterium.</title>
        <authorList>
            <person name="Bryant D.A."/>
            <person name="Costas A.M."/>
            <person name="Maresca J.A."/>
            <person name="Chew A.G."/>
            <person name="Klatt C.G."/>
            <person name="Bateson M.M."/>
            <person name="Tallon L.J."/>
            <person name="Hostetler J."/>
            <person name="Nelson W.C."/>
            <person name="Heidelberg J.F."/>
            <person name="Ward D.M."/>
        </authorList>
    </citation>
    <scope>NUCLEOTIDE SEQUENCE</scope>
</reference>
<keyword evidence="1" id="KW-0812">Transmembrane</keyword>
<keyword evidence="1" id="KW-1133">Transmembrane helix</keyword>
<accession>A8DJY0</accession>
<name>A8DJY0_9BACT</name>
<keyword evidence="1" id="KW-0472">Membrane</keyword>
<dbReference type="EMBL" id="EF531339">
    <property type="protein sequence ID" value="ABV27416.1"/>
    <property type="molecule type" value="Genomic_DNA"/>
</dbReference>
<feature type="transmembrane region" description="Helical" evidence="1">
    <location>
        <begin position="12"/>
        <end position="31"/>
    </location>
</feature>
<protein>
    <submittedName>
        <fullName evidence="2">Uncharacterized protein</fullName>
    </submittedName>
</protein>
<dbReference type="AlphaFoldDB" id="A8DJY0"/>
<organism evidence="2">
    <name type="scientific">Chloracidobacterium thermophilum</name>
    <dbReference type="NCBI Taxonomy" id="458033"/>
    <lineage>
        <taxon>Bacteria</taxon>
        <taxon>Pseudomonadati</taxon>
        <taxon>Acidobacteriota</taxon>
        <taxon>Terriglobia</taxon>
        <taxon>Terriglobales</taxon>
        <taxon>Acidobacteriaceae</taxon>
        <taxon>Chloracidobacterium</taxon>
    </lineage>
</organism>
<proteinExistence type="predicted"/>